<feature type="domain" description="O-methyltransferase C-terminal" evidence="5">
    <location>
        <begin position="189"/>
        <end position="394"/>
    </location>
</feature>
<proteinExistence type="inferred from homology"/>
<dbReference type="PANTHER" id="PTHR43712">
    <property type="entry name" value="PUTATIVE (AFU_ORTHOLOGUE AFUA_4G14580)-RELATED"/>
    <property type="match status" value="1"/>
</dbReference>
<dbReference type="EMBL" id="KV878133">
    <property type="protein sequence ID" value="OJJ05800.1"/>
    <property type="molecule type" value="Genomic_DNA"/>
</dbReference>
<dbReference type="InterPro" id="IPR001077">
    <property type="entry name" value="COMT_C"/>
</dbReference>
<dbReference type="AlphaFoldDB" id="A0A1L9PW76"/>
<sequence>MTETPLTTLADQISSSASLISQFLHSNNHPQPSFAPDAPPAFPPAPTPITAARQTLLEAAQTLIDLLTGPAEHLRWLACRYHDMSSLRWIYHYNIAASIPLDQPVSFGAVANTANVPEDILKRMTRHAMTNRIFAEPEPGFIAHTASSALLVRSQALKDWVGYTSEETYPASAKVVEAQERFGVTDDPRQTGYSVAFATDKPMFVHMAEDPERERRFANTMVEMTSTEGYGIGHLVRGYRWDGIGSATVVDVGGSTGHACIAIAEKAPDATFIVQDLAGVVYQGRKSLPGNLKSRITFQEHDFFTPQPQSADIYLLRFILHDHPDSVAVNIVKSLVPAMRNGSRLLINDGVLPEPNTLPKGEERIARIMDLEMLTTFNARERPLADWVSLCAEADNRLKLHSVSKPEGSIMSILEFVYENGHQG</sequence>
<dbReference type="STRING" id="1036611.A0A1L9PW76"/>
<comment type="similarity">
    <text evidence="4">Belongs to the class I-like SAM-binding methyltransferase superfamily. Cation-independent O-methyltransferase family.</text>
</comment>
<dbReference type="Gene3D" id="1.10.10.10">
    <property type="entry name" value="Winged helix-like DNA-binding domain superfamily/Winged helix DNA-binding domain"/>
    <property type="match status" value="1"/>
</dbReference>
<dbReference type="GeneID" id="63722954"/>
<organism evidence="6 7">
    <name type="scientific">Aspergillus versicolor CBS 583.65</name>
    <dbReference type="NCBI Taxonomy" id="1036611"/>
    <lineage>
        <taxon>Eukaryota</taxon>
        <taxon>Fungi</taxon>
        <taxon>Dikarya</taxon>
        <taxon>Ascomycota</taxon>
        <taxon>Pezizomycotina</taxon>
        <taxon>Eurotiomycetes</taxon>
        <taxon>Eurotiomycetidae</taxon>
        <taxon>Eurotiales</taxon>
        <taxon>Aspergillaceae</taxon>
        <taxon>Aspergillus</taxon>
        <taxon>Aspergillus subgen. Nidulantes</taxon>
    </lineage>
</organism>
<dbReference type="PANTHER" id="PTHR43712:SF5">
    <property type="entry name" value="O-METHYLTRANSFERASE ASQN-RELATED"/>
    <property type="match status" value="1"/>
</dbReference>
<keyword evidence="3" id="KW-0949">S-adenosyl-L-methionine</keyword>
<evidence type="ECO:0000256" key="2">
    <source>
        <dbReference type="ARBA" id="ARBA00022679"/>
    </source>
</evidence>
<dbReference type="RefSeq" id="XP_040671562.1">
    <property type="nucleotide sequence ID" value="XM_040807443.1"/>
</dbReference>
<keyword evidence="2" id="KW-0808">Transferase</keyword>
<dbReference type="VEuPathDB" id="FungiDB:ASPVEDRAFT_137875"/>
<dbReference type="InterPro" id="IPR036390">
    <property type="entry name" value="WH_DNA-bd_sf"/>
</dbReference>
<dbReference type="PROSITE" id="PS51683">
    <property type="entry name" value="SAM_OMT_II"/>
    <property type="match status" value="1"/>
</dbReference>
<dbReference type="Proteomes" id="UP000184073">
    <property type="component" value="Unassembled WGS sequence"/>
</dbReference>
<dbReference type="SUPFAM" id="SSF46785">
    <property type="entry name" value="Winged helix' DNA-binding domain"/>
    <property type="match status" value="1"/>
</dbReference>
<gene>
    <name evidence="6" type="ORF">ASPVEDRAFT_137875</name>
</gene>
<evidence type="ECO:0000313" key="7">
    <source>
        <dbReference type="Proteomes" id="UP000184073"/>
    </source>
</evidence>
<name>A0A1L9PW76_ASPVE</name>
<evidence type="ECO:0000256" key="3">
    <source>
        <dbReference type="ARBA" id="ARBA00022691"/>
    </source>
</evidence>
<dbReference type="GO" id="GO:0044550">
    <property type="term" value="P:secondary metabolite biosynthetic process"/>
    <property type="evidence" value="ECO:0007669"/>
    <property type="project" value="UniProtKB-ARBA"/>
</dbReference>
<keyword evidence="7" id="KW-1185">Reference proteome</keyword>
<dbReference type="InterPro" id="IPR029063">
    <property type="entry name" value="SAM-dependent_MTases_sf"/>
</dbReference>
<dbReference type="Gene3D" id="3.40.50.150">
    <property type="entry name" value="Vaccinia Virus protein VP39"/>
    <property type="match status" value="1"/>
</dbReference>
<accession>A0A1L9PW76</accession>
<dbReference type="InterPro" id="IPR036388">
    <property type="entry name" value="WH-like_DNA-bd_sf"/>
</dbReference>
<dbReference type="GO" id="GO:0008171">
    <property type="term" value="F:O-methyltransferase activity"/>
    <property type="evidence" value="ECO:0007669"/>
    <property type="project" value="InterPro"/>
</dbReference>
<dbReference type="SUPFAM" id="SSF53335">
    <property type="entry name" value="S-adenosyl-L-methionine-dependent methyltransferases"/>
    <property type="match status" value="1"/>
</dbReference>
<dbReference type="Pfam" id="PF00891">
    <property type="entry name" value="Methyltransf_2"/>
    <property type="match status" value="1"/>
</dbReference>
<protein>
    <recommendedName>
        <fullName evidence="5">O-methyltransferase C-terminal domain-containing protein</fullName>
    </recommendedName>
</protein>
<evidence type="ECO:0000256" key="4">
    <source>
        <dbReference type="ARBA" id="ARBA00038277"/>
    </source>
</evidence>
<reference evidence="7" key="1">
    <citation type="journal article" date="2017" name="Genome Biol.">
        <title>Comparative genomics reveals high biological diversity and specific adaptations in the industrially and medically important fungal genus Aspergillus.</title>
        <authorList>
            <person name="de Vries R.P."/>
            <person name="Riley R."/>
            <person name="Wiebenga A."/>
            <person name="Aguilar-Osorio G."/>
            <person name="Amillis S."/>
            <person name="Uchima C.A."/>
            <person name="Anderluh G."/>
            <person name="Asadollahi M."/>
            <person name="Askin M."/>
            <person name="Barry K."/>
            <person name="Battaglia E."/>
            <person name="Bayram O."/>
            <person name="Benocci T."/>
            <person name="Braus-Stromeyer S.A."/>
            <person name="Caldana C."/>
            <person name="Canovas D."/>
            <person name="Cerqueira G.C."/>
            <person name="Chen F."/>
            <person name="Chen W."/>
            <person name="Choi C."/>
            <person name="Clum A."/>
            <person name="Dos Santos R.A."/>
            <person name="Damasio A.R."/>
            <person name="Diallinas G."/>
            <person name="Emri T."/>
            <person name="Fekete E."/>
            <person name="Flipphi M."/>
            <person name="Freyberg S."/>
            <person name="Gallo A."/>
            <person name="Gournas C."/>
            <person name="Habgood R."/>
            <person name="Hainaut M."/>
            <person name="Harispe M.L."/>
            <person name="Henrissat B."/>
            <person name="Hilden K.S."/>
            <person name="Hope R."/>
            <person name="Hossain A."/>
            <person name="Karabika E."/>
            <person name="Karaffa L."/>
            <person name="Karanyi Z."/>
            <person name="Krasevec N."/>
            <person name="Kuo A."/>
            <person name="Kusch H."/>
            <person name="LaButti K."/>
            <person name="Lagendijk E.L."/>
            <person name="Lapidus A."/>
            <person name="Levasseur A."/>
            <person name="Lindquist E."/>
            <person name="Lipzen A."/>
            <person name="Logrieco A.F."/>
            <person name="MacCabe A."/>
            <person name="Maekelae M.R."/>
            <person name="Malavazi I."/>
            <person name="Melin P."/>
            <person name="Meyer V."/>
            <person name="Mielnichuk N."/>
            <person name="Miskei M."/>
            <person name="Molnar A.P."/>
            <person name="Mule G."/>
            <person name="Ngan C.Y."/>
            <person name="Orejas M."/>
            <person name="Orosz E."/>
            <person name="Ouedraogo J.P."/>
            <person name="Overkamp K.M."/>
            <person name="Park H.-S."/>
            <person name="Perrone G."/>
            <person name="Piumi F."/>
            <person name="Punt P.J."/>
            <person name="Ram A.F."/>
            <person name="Ramon A."/>
            <person name="Rauscher S."/>
            <person name="Record E."/>
            <person name="Riano-Pachon D.M."/>
            <person name="Robert V."/>
            <person name="Roehrig J."/>
            <person name="Ruller R."/>
            <person name="Salamov A."/>
            <person name="Salih N.S."/>
            <person name="Samson R.A."/>
            <person name="Sandor E."/>
            <person name="Sanguinetti M."/>
            <person name="Schuetze T."/>
            <person name="Sepcic K."/>
            <person name="Shelest E."/>
            <person name="Sherlock G."/>
            <person name="Sophianopoulou V."/>
            <person name="Squina F.M."/>
            <person name="Sun H."/>
            <person name="Susca A."/>
            <person name="Todd R.B."/>
            <person name="Tsang A."/>
            <person name="Unkles S.E."/>
            <person name="van de Wiele N."/>
            <person name="van Rossen-Uffink D."/>
            <person name="Oliveira J.V."/>
            <person name="Vesth T.C."/>
            <person name="Visser J."/>
            <person name="Yu J.-H."/>
            <person name="Zhou M."/>
            <person name="Andersen M.R."/>
            <person name="Archer D.B."/>
            <person name="Baker S.E."/>
            <person name="Benoit I."/>
            <person name="Brakhage A.A."/>
            <person name="Braus G.H."/>
            <person name="Fischer R."/>
            <person name="Frisvad J.C."/>
            <person name="Goldman G.H."/>
            <person name="Houbraken J."/>
            <person name="Oakley B."/>
            <person name="Pocsi I."/>
            <person name="Scazzocchio C."/>
            <person name="Seiboth B."/>
            <person name="vanKuyk P.A."/>
            <person name="Wortman J."/>
            <person name="Dyer P.S."/>
            <person name="Grigoriev I.V."/>
        </authorList>
    </citation>
    <scope>NUCLEOTIDE SEQUENCE [LARGE SCALE GENOMIC DNA]</scope>
    <source>
        <strain evidence="7">CBS 583.65</strain>
    </source>
</reference>
<dbReference type="GO" id="GO:0032259">
    <property type="term" value="P:methylation"/>
    <property type="evidence" value="ECO:0007669"/>
    <property type="project" value="UniProtKB-KW"/>
</dbReference>
<dbReference type="InterPro" id="IPR016461">
    <property type="entry name" value="COMT-like"/>
</dbReference>
<evidence type="ECO:0000259" key="5">
    <source>
        <dbReference type="Pfam" id="PF00891"/>
    </source>
</evidence>
<evidence type="ECO:0000313" key="6">
    <source>
        <dbReference type="EMBL" id="OJJ05800.1"/>
    </source>
</evidence>
<keyword evidence="1" id="KW-0489">Methyltransferase</keyword>
<evidence type="ECO:0000256" key="1">
    <source>
        <dbReference type="ARBA" id="ARBA00022603"/>
    </source>
</evidence>
<dbReference type="OrthoDB" id="1606438at2759"/>